<sequence length="143" mass="16412">MSDPIFSIKYSDKQVSDRFSRLMEQTGNLRPALQEIGEYMLYSTDQHFVTETDPQGIPWKPLTPFTLREKRAKGRILKILQSTGLMRSRINYQVSDNQCVVGVNDEKAKKHQLGIGVDKREFLGVSTDDKQEIVSILDDYIQS</sequence>
<evidence type="ECO:0008006" key="3">
    <source>
        <dbReference type="Google" id="ProtNLM"/>
    </source>
</evidence>
<organism evidence="1 2">
    <name type="scientific">Nostoc linckia z8</name>
    <dbReference type="NCBI Taxonomy" id="1628746"/>
    <lineage>
        <taxon>Bacteria</taxon>
        <taxon>Bacillati</taxon>
        <taxon>Cyanobacteriota</taxon>
        <taxon>Cyanophyceae</taxon>
        <taxon>Nostocales</taxon>
        <taxon>Nostocaceae</taxon>
        <taxon>Nostoc</taxon>
    </lineage>
</organism>
<name>A0A9Q5ZG98_NOSLI</name>
<dbReference type="InterPro" id="IPR006522">
    <property type="entry name" value="Phage_virion_morphogenesis"/>
</dbReference>
<dbReference type="GeneID" id="57094396"/>
<comment type="caution">
    <text evidence="1">The sequence shown here is derived from an EMBL/GenBank/DDBJ whole genome shotgun (WGS) entry which is preliminary data.</text>
</comment>
<dbReference type="RefSeq" id="WP_099066621.1">
    <property type="nucleotide sequence ID" value="NZ_LAHD01000005.1"/>
</dbReference>
<evidence type="ECO:0000313" key="2">
    <source>
        <dbReference type="Proteomes" id="UP000222310"/>
    </source>
</evidence>
<dbReference type="Proteomes" id="UP000222310">
    <property type="component" value="Unassembled WGS sequence"/>
</dbReference>
<dbReference type="Pfam" id="PF05069">
    <property type="entry name" value="Phage_tail_S"/>
    <property type="match status" value="1"/>
</dbReference>
<dbReference type="NCBIfam" id="TIGR01635">
    <property type="entry name" value="tail_comp_S"/>
    <property type="match status" value="1"/>
</dbReference>
<dbReference type="EMBL" id="LAHD01000005">
    <property type="protein sequence ID" value="PHK06696.1"/>
    <property type="molecule type" value="Genomic_DNA"/>
</dbReference>
<dbReference type="AlphaFoldDB" id="A0A9Q5ZG98"/>
<reference evidence="1 2" key="1">
    <citation type="submission" date="2015-02" db="EMBL/GenBank/DDBJ databases">
        <title>Nostoc linckia genome annotation.</title>
        <authorList>
            <person name="Zhou Z."/>
        </authorList>
    </citation>
    <scope>NUCLEOTIDE SEQUENCE [LARGE SCALE GENOMIC DNA]</scope>
    <source>
        <strain evidence="2">z8</strain>
    </source>
</reference>
<gene>
    <name evidence="1" type="ORF">VF08_02870</name>
</gene>
<proteinExistence type="predicted"/>
<evidence type="ECO:0000313" key="1">
    <source>
        <dbReference type="EMBL" id="PHK06696.1"/>
    </source>
</evidence>
<accession>A0A9Q5ZG98</accession>
<protein>
    <recommendedName>
        <fullName evidence="3">Phage virion morphogenesis protein</fullName>
    </recommendedName>
</protein>